<dbReference type="Proteomes" id="UP000503129">
    <property type="component" value="Chromosome"/>
</dbReference>
<protein>
    <submittedName>
        <fullName evidence="1">Uncharacterized protein</fullName>
    </submittedName>
</protein>
<dbReference type="KEGG" id="bsen:DP114_20435"/>
<dbReference type="InterPro" id="IPR016084">
    <property type="entry name" value="Haem_Oase-like_multi-hlx"/>
</dbReference>
<dbReference type="Gene3D" id="1.20.910.10">
    <property type="entry name" value="Heme oxygenase-like"/>
    <property type="match status" value="1"/>
</dbReference>
<proteinExistence type="predicted"/>
<accession>A0A856ML72</accession>
<name>A0A856ML72_9CYAN</name>
<keyword evidence="2" id="KW-1185">Reference proteome</keyword>
<gene>
    <name evidence="1" type="ORF">DP114_20435</name>
</gene>
<dbReference type="AlphaFoldDB" id="A0A856ML72"/>
<reference evidence="1 2" key="1">
    <citation type="submission" date="2018-06" db="EMBL/GenBank/DDBJ databases">
        <title>Comparative genomics of Brasilonema spp. strains.</title>
        <authorList>
            <person name="Alvarenga D.O."/>
            <person name="Fiore M.F."/>
            <person name="Varani A.M."/>
        </authorList>
    </citation>
    <scope>NUCLEOTIDE SEQUENCE [LARGE SCALE GENOMIC DNA]</scope>
    <source>
        <strain evidence="1 2">CENA114</strain>
    </source>
</reference>
<organism evidence="1 2">
    <name type="scientific">Brasilonema sennae CENA114</name>
    <dbReference type="NCBI Taxonomy" id="415709"/>
    <lineage>
        <taxon>Bacteria</taxon>
        <taxon>Bacillati</taxon>
        <taxon>Cyanobacteriota</taxon>
        <taxon>Cyanophyceae</taxon>
        <taxon>Nostocales</taxon>
        <taxon>Scytonemataceae</taxon>
        <taxon>Brasilonema</taxon>
        <taxon>Bromeliae group (in: Brasilonema)</taxon>
    </lineage>
</organism>
<evidence type="ECO:0000313" key="1">
    <source>
        <dbReference type="EMBL" id="QDL09937.1"/>
    </source>
</evidence>
<dbReference type="EMBL" id="CP030118">
    <property type="protein sequence ID" value="QDL09937.1"/>
    <property type="molecule type" value="Genomic_DNA"/>
</dbReference>
<dbReference type="RefSeq" id="WP_169267973.1">
    <property type="nucleotide sequence ID" value="NZ_CAWOXK010000001.1"/>
</dbReference>
<evidence type="ECO:0000313" key="2">
    <source>
        <dbReference type="Proteomes" id="UP000503129"/>
    </source>
</evidence>
<sequence>MVEWAAQKVQDEAGHDQLALLDIESMGYDAQLVVQVLVPSAVKVLVDYFTQTVQAPDPKEDYISDEELQDILKPLELPLNKHRQQGKEVFVSIVANV</sequence>